<reference evidence="1" key="2">
    <citation type="submission" date="2015-07" db="EMBL/GenBank/DDBJ databases">
        <title>Plasmids, circular viruses and viroids from rat gut.</title>
        <authorList>
            <person name="Jorgensen T.J."/>
            <person name="Hansen M.A."/>
            <person name="Xu Z."/>
            <person name="Tabak M.A."/>
            <person name="Sorensen S.J."/>
            <person name="Hansen L.H."/>
        </authorList>
    </citation>
    <scope>NUCLEOTIDE SEQUENCE</scope>
    <source>
        <strain evidence="1">RGFK1094</strain>
    </source>
</reference>
<proteinExistence type="predicted"/>
<evidence type="ECO:0000313" key="1">
    <source>
        <dbReference type="EMBL" id="CRY96450.1"/>
    </source>
</evidence>
<dbReference type="AlphaFoldDB" id="A0A0H5Q4T0"/>
<reference evidence="1" key="1">
    <citation type="submission" date="2015-06" db="EMBL/GenBank/DDBJ databases">
        <authorList>
            <person name="Joergensen T."/>
        </authorList>
    </citation>
    <scope>NUCLEOTIDE SEQUENCE</scope>
    <source>
        <strain evidence="1">RGFK1094</strain>
    </source>
</reference>
<sequence length="34" mass="3568">MACPSIGIAYAPPLDLLALQQLLFPESWAPVGQG</sequence>
<accession>A0A0H5Q4T0</accession>
<dbReference type="EMBL" id="LN853675">
    <property type="protein sequence ID" value="CRY96450.1"/>
    <property type="molecule type" value="Genomic_DNA"/>
</dbReference>
<organism evidence="1">
    <name type="scientific">uncultured prokaryote</name>
    <dbReference type="NCBI Taxonomy" id="198431"/>
    <lineage>
        <taxon>unclassified sequences</taxon>
        <taxon>environmental samples</taxon>
    </lineage>
</organism>
<protein>
    <submittedName>
        <fullName evidence="1">Uncharacterized protein</fullName>
    </submittedName>
</protein>
<name>A0A0H5Q4T0_9ZZZZ</name>